<sequence length="83" mass="10149">MSNKNFTFCTFWVETVNNFHACIYYENSKDAYFNALKPYQQKEYLEMFKNNLDVVHRSVFDENELQLFKESHEKHLEQTKHAF</sequence>
<keyword evidence="2" id="KW-1185">Reference proteome</keyword>
<dbReference type="AlphaFoldDB" id="A0A1V6LMT0"/>
<evidence type="ECO:0000313" key="2">
    <source>
        <dbReference type="Proteomes" id="UP000191680"/>
    </source>
</evidence>
<protein>
    <submittedName>
        <fullName evidence="1">Uncharacterized protein</fullName>
    </submittedName>
</protein>
<dbReference type="EMBL" id="MTBC01000016">
    <property type="protein sequence ID" value="OQD41495.1"/>
    <property type="molecule type" value="Genomic_DNA"/>
</dbReference>
<accession>A0A1V6LMT0</accession>
<dbReference type="OrthoDB" id="1445277at2"/>
<proteinExistence type="predicted"/>
<organism evidence="1 2">
    <name type="scientific">Croceivirga radicis</name>
    <dbReference type="NCBI Taxonomy" id="1929488"/>
    <lineage>
        <taxon>Bacteria</taxon>
        <taxon>Pseudomonadati</taxon>
        <taxon>Bacteroidota</taxon>
        <taxon>Flavobacteriia</taxon>
        <taxon>Flavobacteriales</taxon>
        <taxon>Flavobacteriaceae</taxon>
        <taxon>Croceivirga</taxon>
    </lineage>
</organism>
<evidence type="ECO:0000313" key="1">
    <source>
        <dbReference type="EMBL" id="OQD41495.1"/>
    </source>
</evidence>
<gene>
    <name evidence="1" type="ORF">BUL40_15570</name>
</gene>
<dbReference type="RefSeq" id="WP_080319986.1">
    <property type="nucleotide sequence ID" value="NZ_MTBC01000016.1"/>
</dbReference>
<dbReference type="Proteomes" id="UP000191680">
    <property type="component" value="Unassembled WGS sequence"/>
</dbReference>
<reference evidence="1 2" key="1">
    <citation type="submission" date="2016-12" db="EMBL/GenBank/DDBJ databases">
        <authorList>
            <person name="Song W.-J."/>
            <person name="Kurnit D.M."/>
        </authorList>
    </citation>
    <scope>NUCLEOTIDE SEQUENCE [LARGE SCALE GENOMIC DNA]</scope>
    <source>
        <strain evidence="1 2">HSG9</strain>
    </source>
</reference>
<name>A0A1V6LMT0_9FLAO</name>
<comment type="caution">
    <text evidence="1">The sequence shown here is derived from an EMBL/GenBank/DDBJ whole genome shotgun (WGS) entry which is preliminary data.</text>
</comment>